<protein>
    <submittedName>
        <fullName evidence="1">Uncharacterized protein</fullName>
    </submittedName>
</protein>
<reference evidence="1 2" key="1">
    <citation type="submission" date="2014-06" db="EMBL/GenBank/DDBJ databases">
        <authorList>
            <consortium name="DOE Joint Genome Institute"/>
            <person name="Kuo A."/>
            <person name="Kohler A."/>
            <person name="Nagy L.G."/>
            <person name="Floudas D."/>
            <person name="Copeland A."/>
            <person name="Barry K.W."/>
            <person name="Cichocki N."/>
            <person name="Veneault-Fourrey C."/>
            <person name="LaButti K."/>
            <person name="Lindquist E.A."/>
            <person name="Lipzen A."/>
            <person name="Lundell T."/>
            <person name="Morin E."/>
            <person name="Murat C."/>
            <person name="Sun H."/>
            <person name="Tunlid A."/>
            <person name="Henrissat B."/>
            <person name="Grigoriev I.V."/>
            <person name="Hibbett D.S."/>
            <person name="Martin F."/>
            <person name="Nordberg H.P."/>
            <person name="Cantor M.N."/>
            <person name="Hua S.X."/>
        </authorList>
    </citation>
    <scope>NUCLEOTIDE SEQUENCE [LARGE SCALE GENOMIC DNA]</scope>
    <source>
        <strain evidence="1 2">ATCC 200175</strain>
    </source>
</reference>
<reference evidence="2" key="2">
    <citation type="submission" date="2015-01" db="EMBL/GenBank/DDBJ databases">
        <title>Evolutionary Origins and Diversification of the Mycorrhizal Mutualists.</title>
        <authorList>
            <consortium name="DOE Joint Genome Institute"/>
            <consortium name="Mycorrhizal Genomics Consortium"/>
            <person name="Kohler A."/>
            <person name="Kuo A."/>
            <person name="Nagy L.G."/>
            <person name="Floudas D."/>
            <person name="Copeland A."/>
            <person name="Barry K.W."/>
            <person name="Cichocki N."/>
            <person name="Veneault-Fourrey C."/>
            <person name="LaButti K."/>
            <person name="Lindquist E.A."/>
            <person name="Lipzen A."/>
            <person name="Lundell T."/>
            <person name="Morin E."/>
            <person name="Murat C."/>
            <person name="Riley R."/>
            <person name="Ohm R."/>
            <person name="Sun H."/>
            <person name="Tunlid A."/>
            <person name="Henrissat B."/>
            <person name="Grigoriev I.V."/>
            <person name="Hibbett D.S."/>
            <person name="Martin F."/>
        </authorList>
    </citation>
    <scope>NUCLEOTIDE SEQUENCE [LARGE SCALE GENOMIC DNA]</scope>
    <source>
        <strain evidence="2">ATCC 200175</strain>
    </source>
</reference>
<evidence type="ECO:0000313" key="2">
    <source>
        <dbReference type="Proteomes" id="UP000053647"/>
    </source>
</evidence>
<name>A0A0C9T5X9_PAXIN</name>
<dbReference type="AlphaFoldDB" id="A0A0C9T5X9"/>
<dbReference type="OrthoDB" id="3232711at2759"/>
<keyword evidence="2" id="KW-1185">Reference proteome</keyword>
<dbReference type="EMBL" id="KN820215">
    <property type="protein sequence ID" value="KIJ06673.1"/>
    <property type="molecule type" value="Genomic_DNA"/>
</dbReference>
<organism evidence="1 2">
    <name type="scientific">Paxillus involutus ATCC 200175</name>
    <dbReference type="NCBI Taxonomy" id="664439"/>
    <lineage>
        <taxon>Eukaryota</taxon>
        <taxon>Fungi</taxon>
        <taxon>Dikarya</taxon>
        <taxon>Basidiomycota</taxon>
        <taxon>Agaricomycotina</taxon>
        <taxon>Agaricomycetes</taxon>
        <taxon>Agaricomycetidae</taxon>
        <taxon>Boletales</taxon>
        <taxon>Paxilineae</taxon>
        <taxon>Paxillaceae</taxon>
        <taxon>Paxillus</taxon>
    </lineage>
</organism>
<sequence length="86" mass="9708">MVVHQSKHSQHKKSRAWDTVHQVNTVLNVHTAIYCRFHKAMITLGTSSVLLQQYQELKEGHLQSKTIKIDPSVTGMHGETFPGFGP</sequence>
<accession>A0A0C9T5X9</accession>
<proteinExistence type="predicted"/>
<evidence type="ECO:0000313" key="1">
    <source>
        <dbReference type="EMBL" id="KIJ06673.1"/>
    </source>
</evidence>
<dbReference type="HOGENOM" id="CLU_2498495_0_0_1"/>
<dbReference type="Proteomes" id="UP000053647">
    <property type="component" value="Unassembled WGS sequence"/>
</dbReference>
<gene>
    <name evidence="1" type="ORF">PAXINDRAFT_91653</name>
</gene>